<dbReference type="Gene3D" id="2.40.50.140">
    <property type="entry name" value="Nucleic acid-binding proteins"/>
    <property type="match status" value="1"/>
</dbReference>
<accession>A0A6G1LM81</accession>
<evidence type="ECO:0000313" key="2">
    <source>
        <dbReference type="Proteomes" id="UP000799436"/>
    </source>
</evidence>
<dbReference type="Proteomes" id="UP000799436">
    <property type="component" value="Unassembled WGS sequence"/>
</dbReference>
<reference evidence="1" key="1">
    <citation type="journal article" date="2020" name="Stud. Mycol.">
        <title>101 Dothideomycetes genomes: a test case for predicting lifestyles and emergence of pathogens.</title>
        <authorList>
            <person name="Haridas S."/>
            <person name="Albert R."/>
            <person name="Binder M."/>
            <person name="Bloem J."/>
            <person name="Labutti K."/>
            <person name="Salamov A."/>
            <person name="Andreopoulos B."/>
            <person name="Baker S."/>
            <person name="Barry K."/>
            <person name="Bills G."/>
            <person name="Bluhm B."/>
            <person name="Cannon C."/>
            <person name="Castanera R."/>
            <person name="Culley D."/>
            <person name="Daum C."/>
            <person name="Ezra D."/>
            <person name="Gonzalez J."/>
            <person name="Henrissat B."/>
            <person name="Kuo A."/>
            <person name="Liang C."/>
            <person name="Lipzen A."/>
            <person name="Lutzoni F."/>
            <person name="Magnuson J."/>
            <person name="Mondo S."/>
            <person name="Nolan M."/>
            <person name="Ohm R."/>
            <person name="Pangilinan J."/>
            <person name="Park H.-J."/>
            <person name="Ramirez L."/>
            <person name="Alfaro M."/>
            <person name="Sun H."/>
            <person name="Tritt A."/>
            <person name="Yoshinaga Y."/>
            <person name="Zwiers L.-H."/>
            <person name="Turgeon B."/>
            <person name="Goodwin S."/>
            <person name="Spatafora J."/>
            <person name="Crous P."/>
            <person name="Grigoriev I."/>
        </authorList>
    </citation>
    <scope>NUCLEOTIDE SEQUENCE</scope>
    <source>
        <strain evidence="1">CBS 116005</strain>
    </source>
</reference>
<proteinExistence type="predicted"/>
<protein>
    <recommendedName>
        <fullName evidence="3">CST complex subunit Ten1</fullName>
    </recommendedName>
</protein>
<evidence type="ECO:0000313" key="1">
    <source>
        <dbReference type="EMBL" id="KAF2774051.1"/>
    </source>
</evidence>
<dbReference type="EMBL" id="ML995809">
    <property type="protein sequence ID" value="KAF2774051.1"/>
    <property type="molecule type" value="Genomic_DNA"/>
</dbReference>
<sequence>MPEPSRLVALDQLSTLSAGSKVRFLGCVHSYDDKTAVLVLRTHYPAASSDAPTALVHLENVLGSMKHDLLEVGSWLNVVGSIVPQSTSGVVQGHRSRKHERQATFVEATLVWSAGAIKLEKYEEAVKNVQSTATVIPPS</sequence>
<dbReference type="Pfam" id="PF12658">
    <property type="entry name" value="Ten1"/>
    <property type="match status" value="1"/>
</dbReference>
<dbReference type="GO" id="GO:1990879">
    <property type="term" value="C:CST complex"/>
    <property type="evidence" value="ECO:0007669"/>
    <property type="project" value="InterPro"/>
</dbReference>
<dbReference type="AlphaFoldDB" id="A0A6G1LM81"/>
<name>A0A6G1LM81_9PEZI</name>
<dbReference type="GO" id="GO:0016233">
    <property type="term" value="P:telomere capping"/>
    <property type="evidence" value="ECO:0007669"/>
    <property type="project" value="InterPro"/>
</dbReference>
<evidence type="ECO:0008006" key="3">
    <source>
        <dbReference type="Google" id="ProtNLM"/>
    </source>
</evidence>
<dbReference type="InterPro" id="IPR024222">
    <property type="entry name" value="Ten1_fungal"/>
</dbReference>
<keyword evidence="2" id="KW-1185">Reference proteome</keyword>
<dbReference type="OrthoDB" id="5275361at2759"/>
<organism evidence="1 2">
    <name type="scientific">Teratosphaeria nubilosa</name>
    <dbReference type="NCBI Taxonomy" id="161662"/>
    <lineage>
        <taxon>Eukaryota</taxon>
        <taxon>Fungi</taxon>
        <taxon>Dikarya</taxon>
        <taxon>Ascomycota</taxon>
        <taxon>Pezizomycotina</taxon>
        <taxon>Dothideomycetes</taxon>
        <taxon>Dothideomycetidae</taxon>
        <taxon>Mycosphaerellales</taxon>
        <taxon>Teratosphaeriaceae</taxon>
        <taxon>Teratosphaeria</taxon>
    </lineage>
</organism>
<gene>
    <name evidence="1" type="ORF">EJ03DRAFT_74896</name>
</gene>
<dbReference type="GO" id="GO:0043047">
    <property type="term" value="F:single-stranded telomeric DNA binding"/>
    <property type="evidence" value="ECO:0007669"/>
    <property type="project" value="InterPro"/>
</dbReference>
<dbReference type="InterPro" id="IPR012340">
    <property type="entry name" value="NA-bd_OB-fold"/>
</dbReference>